<feature type="domain" description="DUF7347" evidence="1">
    <location>
        <begin position="11"/>
        <end position="69"/>
    </location>
</feature>
<comment type="caution">
    <text evidence="2">The sequence shown here is derived from an EMBL/GenBank/DDBJ whole genome shotgun (WGS) entry which is preliminary data.</text>
</comment>
<dbReference type="Pfam" id="PF24038">
    <property type="entry name" value="DUF7347"/>
    <property type="match status" value="1"/>
</dbReference>
<reference evidence="2 3" key="1">
    <citation type="journal article" date="2019" name="Int. J. Syst. Evol. Microbiol.">
        <title>The Global Catalogue of Microorganisms (GCM) 10K type strain sequencing project: providing services to taxonomists for standard genome sequencing and annotation.</title>
        <authorList>
            <consortium name="The Broad Institute Genomics Platform"/>
            <consortium name="The Broad Institute Genome Sequencing Center for Infectious Disease"/>
            <person name="Wu L."/>
            <person name="Ma J."/>
        </authorList>
    </citation>
    <scope>NUCLEOTIDE SEQUENCE [LARGE SCALE GENOMIC DNA]</scope>
    <source>
        <strain evidence="2 3">CGMCC 1.12553</strain>
    </source>
</reference>
<dbReference type="EMBL" id="JBHSDS010000017">
    <property type="protein sequence ID" value="MFC4360449.1"/>
    <property type="molecule type" value="Genomic_DNA"/>
</dbReference>
<sequence length="92" mass="10583">MDDSAPDHRPPEEAFALLGNDLRLRIVRALSEAGEPLPVSGLRERVEERDSGRFNYDLVKLDGWFVTRAYGLNHHIRAEIFISWIESRTTSF</sequence>
<organism evidence="2 3">
    <name type="scientific">Halobium salinum</name>
    <dbReference type="NCBI Taxonomy" id="1364940"/>
    <lineage>
        <taxon>Archaea</taxon>
        <taxon>Methanobacteriati</taxon>
        <taxon>Methanobacteriota</taxon>
        <taxon>Stenosarchaea group</taxon>
        <taxon>Halobacteria</taxon>
        <taxon>Halobacteriales</taxon>
        <taxon>Haloferacaceae</taxon>
        <taxon>Halobium</taxon>
    </lineage>
</organism>
<protein>
    <recommendedName>
        <fullName evidence="1">DUF7347 domain-containing protein</fullName>
    </recommendedName>
</protein>
<dbReference type="Proteomes" id="UP001595921">
    <property type="component" value="Unassembled WGS sequence"/>
</dbReference>
<keyword evidence="3" id="KW-1185">Reference proteome</keyword>
<evidence type="ECO:0000313" key="3">
    <source>
        <dbReference type="Proteomes" id="UP001595921"/>
    </source>
</evidence>
<dbReference type="RefSeq" id="WP_267620643.1">
    <property type="nucleotide sequence ID" value="NZ_JAODIW010000005.1"/>
</dbReference>
<dbReference type="AlphaFoldDB" id="A0ABD5PIC0"/>
<accession>A0ABD5PIC0</accession>
<evidence type="ECO:0000259" key="1">
    <source>
        <dbReference type="Pfam" id="PF24038"/>
    </source>
</evidence>
<proteinExistence type="predicted"/>
<evidence type="ECO:0000313" key="2">
    <source>
        <dbReference type="EMBL" id="MFC4360449.1"/>
    </source>
</evidence>
<name>A0ABD5PIC0_9EURY</name>
<gene>
    <name evidence="2" type="ORF">ACFO0N_21090</name>
</gene>
<dbReference type="InterPro" id="IPR055771">
    <property type="entry name" value="DUF7347"/>
</dbReference>